<evidence type="ECO:0000313" key="2">
    <source>
        <dbReference type="Proteomes" id="UP000607653"/>
    </source>
</evidence>
<dbReference type="AlphaFoldDB" id="A0A822YTK4"/>
<accession>A0A822YTK4</accession>
<comment type="caution">
    <text evidence="1">The sequence shown here is derived from an EMBL/GenBank/DDBJ whole genome shotgun (WGS) entry which is preliminary data.</text>
</comment>
<keyword evidence="2" id="KW-1185">Reference proteome</keyword>
<reference evidence="1 2" key="1">
    <citation type="journal article" date="2020" name="Mol. Biol. Evol.">
        <title>Distinct Expression and Methylation Patterns for Genes with Different Fates following a Single Whole-Genome Duplication in Flowering Plants.</title>
        <authorList>
            <person name="Shi T."/>
            <person name="Rahmani R.S."/>
            <person name="Gugger P.F."/>
            <person name="Wang M."/>
            <person name="Li H."/>
            <person name="Zhang Y."/>
            <person name="Li Z."/>
            <person name="Wang Q."/>
            <person name="Van de Peer Y."/>
            <person name="Marchal K."/>
            <person name="Chen J."/>
        </authorList>
    </citation>
    <scope>NUCLEOTIDE SEQUENCE [LARGE SCALE GENOMIC DNA]</scope>
    <source>
        <tissue evidence="1">Leaf</tissue>
    </source>
</reference>
<protein>
    <submittedName>
        <fullName evidence="1">Uncharacterized protein</fullName>
    </submittedName>
</protein>
<sequence length="72" mass="7745">MNVEMFKRVLCSGGRGGGMVDAALIVDHIVNMYCGESVKKPSLHNFRCNSSLSGKYEPRGKGLNVQSTGRVG</sequence>
<dbReference type="Proteomes" id="UP000607653">
    <property type="component" value="Unassembled WGS sequence"/>
</dbReference>
<organism evidence="1 2">
    <name type="scientific">Nelumbo nucifera</name>
    <name type="common">Sacred lotus</name>
    <dbReference type="NCBI Taxonomy" id="4432"/>
    <lineage>
        <taxon>Eukaryota</taxon>
        <taxon>Viridiplantae</taxon>
        <taxon>Streptophyta</taxon>
        <taxon>Embryophyta</taxon>
        <taxon>Tracheophyta</taxon>
        <taxon>Spermatophyta</taxon>
        <taxon>Magnoliopsida</taxon>
        <taxon>Proteales</taxon>
        <taxon>Nelumbonaceae</taxon>
        <taxon>Nelumbo</taxon>
    </lineage>
</organism>
<proteinExistence type="predicted"/>
<name>A0A822YTK4_NELNU</name>
<evidence type="ECO:0000313" key="1">
    <source>
        <dbReference type="EMBL" id="DAD34455.1"/>
    </source>
</evidence>
<dbReference type="EMBL" id="DUZY01000004">
    <property type="protein sequence ID" value="DAD34455.1"/>
    <property type="molecule type" value="Genomic_DNA"/>
</dbReference>
<gene>
    <name evidence="1" type="ORF">HUJ06_005095</name>
</gene>